<dbReference type="AlphaFoldDB" id="A0A1I0CAU7"/>
<dbReference type="STRING" id="29364.SAMN04487772_10998"/>
<proteinExistence type="predicted"/>
<evidence type="ECO:0008006" key="3">
    <source>
        <dbReference type="Google" id="ProtNLM"/>
    </source>
</evidence>
<evidence type="ECO:0000313" key="1">
    <source>
        <dbReference type="EMBL" id="SET16545.1"/>
    </source>
</evidence>
<accession>A0A1I0CAU7</accession>
<dbReference type="EMBL" id="FOHN01000009">
    <property type="protein sequence ID" value="SET16545.1"/>
    <property type="molecule type" value="Genomic_DNA"/>
</dbReference>
<protein>
    <recommendedName>
        <fullName evidence="3">DUF2974 domain-containing protein</fullName>
    </recommendedName>
</protein>
<name>A0A1I0CAU7_9FIRM</name>
<dbReference type="Pfam" id="PF11187">
    <property type="entry name" value="Mbeg1-like"/>
    <property type="match status" value="1"/>
</dbReference>
<keyword evidence="2" id="KW-1185">Reference proteome</keyword>
<dbReference type="OrthoDB" id="9769481at2"/>
<dbReference type="InterPro" id="IPR024499">
    <property type="entry name" value="Mbeg1-like"/>
</dbReference>
<gene>
    <name evidence="1" type="ORF">SAMN04487772_10998</name>
</gene>
<reference evidence="1 2" key="1">
    <citation type="submission" date="2016-10" db="EMBL/GenBank/DDBJ databases">
        <authorList>
            <person name="de Groot N.N."/>
        </authorList>
    </citation>
    <scope>NUCLEOTIDE SEQUENCE [LARGE SCALE GENOMIC DNA]</scope>
    <source>
        <strain evidence="1 2">DSM 1801</strain>
    </source>
</reference>
<sequence>MFVCYNIFKSNPIQEVIKSERNDSLRDEELLFLCNLLHWKDEKIVDKNGKVHPCPFYNAWTEENAKKGISIGELLDGVDTAQLRKNPVYSEFVFDGRIHGREWADMIDAMKPLKIRNLRLNKVSVDSLQALSTLFLDEDGEAYVAFHGTGGGEWEDNFEGGFVTETVQQKKALEFIESIPRDNLTVLGHSKGGNKAKYVTFLSAKVKRCISYDGQGFSQMFLEKYREQIEKNRHKITCYALDNDFVNVMLNDIYQTKKYIKGNGVDSFEQNHAANSFYSFQYNPDGTIAGFEFVETEQSAIMQSLHKFVSYVSAKTNPKEREKLFRFLGKSASMSLGKKPPEYIEKYTKEDMRKMLFTGDNIIQLLIFLCYMIEYEKNDETLRLTLKEILTRQYGKTVVGELFEKVEMIRDFWKIGTMKDCIEKIGKILVQPMEKEDYRKYVEDKNLPYLGETKSFLYRLAKEVSKEKPLDIKKWDIWCRLDKCFHPKKKEKENKLDGVDFPLENDMTEVLKSM</sequence>
<organism evidence="1 2">
    <name type="scientific">[Clostridium] polysaccharolyticum</name>
    <dbReference type="NCBI Taxonomy" id="29364"/>
    <lineage>
        <taxon>Bacteria</taxon>
        <taxon>Bacillati</taxon>
        <taxon>Bacillota</taxon>
        <taxon>Clostridia</taxon>
        <taxon>Lachnospirales</taxon>
        <taxon>Lachnospiraceae</taxon>
    </lineage>
</organism>
<dbReference type="Proteomes" id="UP000199800">
    <property type="component" value="Unassembled WGS sequence"/>
</dbReference>
<evidence type="ECO:0000313" key="2">
    <source>
        <dbReference type="Proteomes" id="UP000199800"/>
    </source>
</evidence>
<dbReference type="SUPFAM" id="SSF53474">
    <property type="entry name" value="alpha/beta-Hydrolases"/>
    <property type="match status" value="1"/>
</dbReference>
<dbReference type="InterPro" id="IPR029058">
    <property type="entry name" value="AB_hydrolase_fold"/>
</dbReference>